<comment type="cofactor">
    <cofactor evidence="1 10 11">
        <name>FAD</name>
        <dbReference type="ChEBI" id="CHEBI:57692"/>
    </cofactor>
</comment>
<protein>
    <recommendedName>
        <fullName evidence="11">NADH-cytochrome b5 reductase</fullName>
        <ecNumber evidence="11">1.6.2.2</ecNumber>
    </recommendedName>
</protein>
<dbReference type="Pfam" id="PF00175">
    <property type="entry name" value="NAD_binding_1"/>
    <property type="match status" value="1"/>
</dbReference>
<comment type="caution">
    <text evidence="13">The sequence shown here is derived from an EMBL/GenBank/DDBJ whole genome shotgun (WGS) entry which is preliminary data.</text>
</comment>
<gene>
    <name evidence="13" type="ORF">RclHR1_03550004</name>
</gene>
<dbReference type="SUPFAM" id="SSF63380">
    <property type="entry name" value="Riboflavin synthase domain-like"/>
    <property type="match status" value="1"/>
</dbReference>
<feature type="binding site" evidence="10">
    <location>
        <position position="87"/>
    </location>
    <ligand>
        <name>FAD</name>
        <dbReference type="ChEBI" id="CHEBI:57692"/>
    </ligand>
</feature>
<evidence type="ECO:0000256" key="10">
    <source>
        <dbReference type="PIRSR" id="PIRSR601834-1"/>
    </source>
</evidence>
<dbReference type="CDD" id="cd06183">
    <property type="entry name" value="cyt_b5_reduct_like"/>
    <property type="match status" value="1"/>
</dbReference>
<evidence type="ECO:0000256" key="4">
    <source>
        <dbReference type="ARBA" id="ARBA00022630"/>
    </source>
</evidence>
<proteinExistence type="inferred from homology"/>
<dbReference type="GO" id="GO:0090524">
    <property type="term" value="F:cytochrome-b5 reductase activity, acting on NADH"/>
    <property type="evidence" value="ECO:0007669"/>
    <property type="project" value="UniProtKB-EC"/>
</dbReference>
<feature type="binding site" evidence="10">
    <location>
        <position position="106"/>
    </location>
    <ligand>
        <name>FAD</name>
        <dbReference type="ChEBI" id="CHEBI:57692"/>
    </ligand>
</feature>
<dbReference type="PANTHER" id="PTHR19370:SF171">
    <property type="entry name" value="NADH-CYTOCHROME B5 REDUCTASE 2"/>
    <property type="match status" value="1"/>
</dbReference>
<evidence type="ECO:0000256" key="2">
    <source>
        <dbReference type="ARBA" id="ARBA00004572"/>
    </source>
</evidence>
<evidence type="ECO:0000256" key="5">
    <source>
        <dbReference type="ARBA" id="ARBA00022827"/>
    </source>
</evidence>
<evidence type="ECO:0000313" key="13">
    <source>
        <dbReference type="EMBL" id="GBB99524.1"/>
    </source>
</evidence>
<dbReference type="InterPro" id="IPR008333">
    <property type="entry name" value="Cbr1-like_FAD-bd_dom"/>
</dbReference>
<feature type="binding site" evidence="10">
    <location>
        <position position="88"/>
    </location>
    <ligand>
        <name>FAD</name>
        <dbReference type="ChEBI" id="CHEBI:57692"/>
    </ligand>
</feature>
<feature type="binding site" evidence="10">
    <location>
        <position position="89"/>
    </location>
    <ligand>
        <name>FAD</name>
        <dbReference type="ChEBI" id="CHEBI:57692"/>
    </ligand>
</feature>
<dbReference type="InterPro" id="IPR001709">
    <property type="entry name" value="Flavoprot_Pyr_Nucl_cyt_Rdtase"/>
</dbReference>
<feature type="binding site" evidence="10">
    <location>
        <position position="113"/>
    </location>
    <ligand>
        <name>FAD</name>
        <dbReference type="ChEBI" id="CHEBI:57692"/>
    </ligand>
</feature>
<name>A0A2Z6RMV5_9GLOM</name>
<keyword evidence="4 10" id="KW-0285">Flavoprotein</keyword>
<organism evidence="13 14">
    <name type="scientific">Rhizophagus clarus</name>
    <dbReference type="NCBI Taxonomy" id="94130"/>
    <lineage>
        <taxon>Eukaryota</taxon>
        <taxon>Fungi</taxon>
        <taxon>Fungi incertae sedis</taxon>
        <taxon>Mucoromycota</taxon>
        <taxon>Glomeromycotina</taxon>
        <taxon>Glomeromycetes</taxon>
        <taxon>Glomerales</taxon>
        <taxon>Glomeraceae</taxon>
        <taxon>Rhizophagus</taxon>
    </lineage>
</organism>
<dbReference type="InterPro" id="IPR039261">
    <property type="entry name" value="FNR_nucleotide-bd"/>
</dbReference>
<dbReference type="STRING" id="94130.A0A2Z6RMV5"/>
<dbReference type="PANTHER" id="PTHR19370">
    <property type="entry name" value="NADH-CYTOCHROME B5 REDUCTASE"/>
    <property type="match status" value="1"/>
</dbReference>
<keyword evidence="5 10" id="KW-0274">FAD</keyword>
<dbReference type="SUPFAM" id="SSF52343">
    <property type="entry name" value="Ferredoxin reductase-like, C-terminal NADP-linked domain"/>
    <property type="match status" value="1"/>
</dbReference>
<dbReference type="EC" id="1.6.2.2" evidence="11"/>
<dbReference type="Pfam" id="PF00970">
    <property type="entry name" value="FAD_binding_6"/>
    <property type="match status" value="1"/>
</dbReference>
<sequence length="284" mass="31908">MFKKVVIAGLAGVGGYTLYKTTFNNPKKNSPLLPLTPEKFIPLTVSNITPYNHNTSIFRLKFQKPLKEAFPIASCVLVKDDSSQIVRPYTPISLVNELNHIDLMVKRYDNGHMSKLIHSLKVGDKIDVKGPITTLPYSANMKKHIGMICGGTGITPMHQLIDCILRNPEDKTKVYLIYANISKEDILLYEELEKWAKEKPEQLKIYYTLDNPPKDNWAQGVGFVSQQMVKENIPAPSDDVLVLVCGPGGMMRHVSGTKNRDRSQGPVEGILKELGYTQNQVHKF</sequence>
<evidence type="ECO:0000256" key="1">
    <source>
        <dbReference type="ARBA" id="ARBA00001974"/>
    </source>
</evidence>
<feature type="binding site" evidence="10">
    <location>
        <position position="114"/>
    </location>
    <ligand>
        <name>FAD</name>
        <dbReference type="ChEBI" id="CHEBI:57692"/>
    </ligand>
</feature>
<accession>A0A2Z6RMV5</accession>
<evidence type="ECO:0000313" key="14">
    <source>
        <dbReference type="Proteomes" id="UP000247702"/>
    </source>
</evidence>
<dbReference type="AlphaFoldDB" id="A0A2Z6RMV5"/>
<feature type="domain" description="FAD-binding FR-type" evidence="12">
    <location>
        <begin position="38"/>
        <end position="138"/>
    </location>
</feature>
<dbReference type="Proteomes" id="UP000247702">
    <property type="component" value="Unassembled WGS sequence"/>
</dbReference>
<dbReference type="PRINTS" id="PR00406">
    <property type="entry name" value="CYTB5RDTASE"/>
</dbReference>
<comment type="similarity">
    <text evidence="3 11">Belongs to the flavoprotein pyridine nucleotide cytochrome reductase family.</text>
</comment>
<evidence type="ECO:0000256" key="7">
    <source>
        <dbReference type="ARBA" id="ARBA00023027"/>
    </source>
</evidence>
<evidence type="ECO:0000256" key="11">
    <source>
        <dbReference type="RuleBase" id="RU361226"/>
    </source>
</evidence>
<keyword evidence="8" id="KW-0496">Mitochondrion</keyword>
<dbReference type="GO" id="GO:0005741">
    <property type="term" value="C:mitochondrial outer membrane"/>
    <property type="evidence" value="ECO:0007669"/>
    <property type="project" value="UniProtKB-SubCell"/>
</dbReference>
<comment type="subcellular location">
    <subcellularLocation>
        <location evidence="2">Mitochondrion outer membrane</location>
        <topology evidence="2">Single-pass membrane protein</topology>
    </subcellularLocation>
</comment>
<evidence type="ECO:0000256" key="6">
    <source>
        <dbReference type="ARBA" id="ARBA00023002"/>
    </source>
</evidence>
<evidence type="ECO:0000256" key="9">
    <source>
        <dbReference type="ARBA" id="ARBA00047682"/>
    </source>
</evidence>
<feature type="binding site" evidence="10">
    <location>
        <position position="155"/>
    </location>
    <ligand>
        <name>FAD</name>
        <dbReference type="ChEBI" id="CHEBI:57692"/>
    </ligand>
</feature>
<dbReference type="EMBL" id="BEXD01002835">
    <property type="protein sequence ID" value="GBB99524.1"/>
    <property type="molecule type" value="Genomic_DNA"/>
</dbReference>
<evidence type="ECO:0000259" key="12">
    <source>
        <dbReference type="PROSITE" id="PS51384"/>
    </source>
</evidence>
<keyword evidence="14" id="KW-1185">Reference proteome</keyword>
<dbReference type="InterPro" id="IPR001834">
    <property type="entry name" value="CBR-like"/>
</dbReference>
<comment type="catalytic activity">
    <reaction evidence="9 11">
        <text>2 Fe(III)-[cytochrome b5] + NADH = 2 Fe(II)-[cytochrome b5] + NAD(+) + H(+)</text>
        <dbReference type="Rhea" id="RHEA:46680"/>
        <dbReference type="Rhea" id="RHEA-COMP:10438"/>
        <dbReference type="Rhea" id="RHEA-COMP:10439"/>
        <dbReference type="ChEBI" id="CHEBI:15378"/>
        <dbReference type="ChEBI" id="CHEBI:29033"/>
        <dbReference type="ChEBI" id="CHEBI:29034"/>
        <dbReference type="ChEBI" id="CHEBI:57540"/>
        <dbReference type="ChEBI" id="CHEBI:57945"/>
        <dbReference type="EC" id="1.6.2.2"/>
    </reaction>
</comment>
<keyword evidence="6 11" id="KW-0560">Oxidoreductase</keyword>
<dbReference type="InterPro" id="IPR001433">
    <property type="entry name" value="OxRdtase_FAD/NAD-bd"/>
</dbReference>
<keyword evidence="7 11" id="KW-0520">NAD</keyword>
<evidence type="ECO:0000256" key="3">
    <source>
        <dbReference type="ARBA" id="ARBA00006105"/>
    </source>
</evidence>
<dbReference type="InterPro" id="IPR017938">
    <property type="entry name" value="Riboflavin_synthase-like_b-brl"/>
</dbReference>
<dbReference type="Gene3D" id="3.40.50.80">
    <property type="entry name" value="Nucleotide-binding domain of ferredoxin-NADP reductase (FNR) module"/>
    <property type="match status" value="1"/>
</dbReference>
<dbReference type="Gene3D" id="2.40.30.10">
    <property type="entry name" value="Translation factors"/>
    <property type="match status" value="1"/>
</dbReference>
<evidence type="ECO:0000256" key="8">
    <source>
        <dbReference type="ARBA" id="ARBA00023128"/>
    </source>
</evidence>
<dbReference type="PRINTS" id="PR00371">
    <property type="entry name" value="FPNCR"/>
</dbReference>
<dbReference type="InterPro" id="IPR017927">
    <property type="entry name" value="FAD-bd_FR_type"/>
</dbReference>
<dbReference type="PROSITE" id="PS51384">
    <property type="entry name" value="FAD_FR"/>
    <property type="match status" value="1"/>
</dbReference>
<dbReference type="FunFam" id="3.40.50.80:FF:000009">
    <property type="entry name" value="NADH-cytochrome b5 reductase"/>
    <property type="match status" value="1"/>
</dbReference>
<reference evidence="13 14" key="1">
    <citation type="submission" date="2017-11" db="EMBL/GenBank/DDBJ databases">
        <title>The genome of Rhizophagus clarus HR1 reveals common genetic basis of auxotrophy among arbuscular mycorrhizal fungi.</title>
        <authorList>
            <person name="Kobayashi Y."/>
        </authorList>
    </citation>
    <scope>NUCLEOTIDE SEQUENCE [LARGE SCALE GENOMIC DNA]</scope>
    <source>
        <strain evidence="13 14">HR1</strain>
    </source>
</reference>